<reference evidence="1" key="2">
    <citation type="submission" date="2023-01" db="EMBL/GenBank/DDBJ databases">
        <authorList>
            <person name="Rosani U."/>
            <person name="Delmont T.O."/>
            <person name="Gaia M."/>
            <person name="Krupovic M."/>
        </authorList>
    </citation>
    <scope>NUCLEOTIDE SEQUENCE</scope>
    <source>
        <strain evidence="1">MalacoHV2/Med/2018 153</strain>
    </source>
</reference>
<protein>
    <submittedName>
        <fullName evidence="1">ORF31</fullName>
    </submittedName>
</protein>
<proteinExistence type="predicted"/>
<organism evidence="1">
    <name type="scientific">Malaco herpesvirus 2</name>
    <dbReference type="NCBI Taxonomy" id="3031798"/>
    <lineage>
        <taxon>Viruses</taxon>
        <taxon>Duplodnaviria</taxon>
        <taxon>Heunggongvirae</taxon>
        <taxon>Peploviricota</taxon>
        <taxon>Herviviricetes</taxon>
        <taxon>Herpesvirales</taxon>
        <taxon>Malacoherpesviridae</taxon>
    </lineage>
</organism>
<reference evidence="1" key="1">
    <citation type="journal article" date="2023" name="Front. Mar. Sci.">
        <title>Tracing the invertebrate herpesviruses in the global sequence datasets.</title>
        <authorList>
            <person name="Rosani U."/>
            <person name="Gaia M."/>
            <person name="Delmont T.O."/>
            <person name="Krupovic M."/>
        </authorList>
    </citation>
    <scope>NUCLEOTIDE SEQUENCE</scope>
    <source>
        <strain evidence="1">MalacoHV2/Med/2018 153</strain>
    </source>
</reference>
<accession>A0AA48SFE0</accession>
<dbReference type="EMBL" id="BK063060">
    <property type="protein sequence ID" value="DBA11571.1"/>
    <property type="molecule type" value="Genomic_DNA"/>
</dbReference>
<evidence type="ECO:0000313" key="1">
    <source>
        <dbReference type="EMBL" id="DBA11571.1"/>
    </source>
</evidence>
<name>A0AA48SFE0_9VIRU</name>
<sequence>MKGKFSKNENIKTKCFNTLLTIQKSKIKKQTKKTSECAKVFTYPYGFNTWSSGNFYENVFLLQNIVYVTPCVIRETLLQYQNDLDISQQIYKNIENIDYTNFFDQMITKRITHFFLTDVNDFKDLLTVCENYTYRLLLYSIVNLETVKYFTSYELKCYFDHVSVSNRHVIFRFECVQDNLTTINIGMEISKIYNIVYHRCMFDDECDILSRVRWGVHDSYVNPSYSEILSGVVEYNMREITEQNGLYFKYKGPTNVKKNHKFSNYCQVNSDQLHTPKKVITFIVTVRHDNDKSQLSNVEFENIKSARDKALYIS</sequence>